<evidence type="ECO:0000313" key="2">
    <source>
        <dbReference type="Proteomes" id="UP000297245"/>
    </source>
</evidence>
<dbReference type="AlphaFoldDB" id="A0A4S8LWU2"/>
<proteinExistence type="predicted"/>
<keyword evidence="2" id="KW-1185">Reference proteome</keyword>
<dbReference type="OrthoDB" id="2447803at2759"/>
<sequence>MSKLTAILDHVARYRPPKPLLPKLKELRCHHTFEASSWPLANLCIFMHEGLQQLSISISSSKVVHSSFFNALPFQTPNLTYFEFRYSKSGRGYEDALLSCIRGLPKLETVILPAFPVPMSSVIRDDELKDLNHLEVNCFGDDGKLVHPAMTQHLQLAHFVPWSILDLSLTVRYELAATSLQVQGDALRLRSIIICSPIVESPHHVKQLASTIASTCRGIEKVHLTFNPKSDSIPKVDVNFPSESFVSLTDLDPLFQCDRMTDFRVIHLYSLKDVSASDGMLESFPNLRSLVLNPSGSMSTHRLCFSFNFFLKAAYAWPNIEYLGVLCSTRFIPSDQEIRRYSLRNLRTLDVGKTSVDKYEIQIAFLLSEILAPGCRIIWDTPNNKKPTSLNGWYHVEKLLPHLIERAKLMRTTIYKMEVKLKASMLSRSLLEQKVLTLTNELAEERELEWNVEPLL</sequence>
<gene>
    <name evidence="1" type="ORF">K435DRAFT_839982</name>
</gene>
<dbReference type="EMBL" id="ML179231">
    <property type="protein sequence ID" value="THU94114.1"/>
    <property type="molecule type" value="Genomic_DNA"/>
</dbReference>
<dbReference type="Gene3D" id="3.80.10.10">
    <property type="entry name" value="Ribonuclease Inhibitor"/>
    <property type="match status" value="1"/>
</dbReference>
<dbReference type="InterPro" id="IPR032675">
    <property type="entry name" value="LRR_dom_sf"/>
</dbReference>
<accession>A0A4S8LWU2</accession>
<dbReference type="Proteomes" id="UP000297245">
    <property type="component" value="Unassembled WGS sequence"/>
</dbReference>
<name>A0A4S8LWU2_DENBC</name>
<organism evidence="1 2">
    <name type="scientific">Dendrothele bispora (strain CBS 962.96)</name>
    <dbReference type="NCBI Taxonomy" id="1314807"/>
    <lineage>
        <taxon>Eukaryota</taxon>
        <taxon>Fungi</taxon>
        <taxon>Dikarya</taxon>
        <taxon>Basidiomycota</taxon>
        <taxon>Agaricomycotina</taxon>
        <taxon>Agaricomycetes</taxon>
        <taxon>Agaricomycetidae</taxon>
        <taxon>Agaricales</taxon>
        <taxon>Agaricales incertae sedis</taxon>
        <taxon>Dendrothele</taxon>
    </lineage>
</organism>
<dbReference type="SUPFAM" id="SSF52047">
    <property type="entry name" value="RNI-like"/>
    <property type="match status" value="1"/>
</dbReference>
<protein>
    <recommendedName>
        <fullName evidence="3">F-box domain-containing protein</fullName>
    </recommendedName>
</protein>
<reference evidence="1 2" key="1">
    <citation type="journal article" date="2019" name="Nat. Ecol. Evol.">
        <title>Megaphylogeny resolves global patterns of mushroom evolution.</title>
        <authorList>
            <person name="Varga T."/>
            <person name="Krizsan K."/>
            <person name="Foldi C."/>
            <person name="Dima B."/>
            <person name="Sanchez-Garcia M."/>
            <person name="Sanchez-Ramirez S."/>
            <person name="Szollosi G.J."/>
            <person name="Szarkandi J.G."/>
            <person name="Papp V."/>
            <person name="Albert L."/>
            <person name="Andreopoulos W."/>
            <person name="Angelini C."/>
            <person name="Antonin V."/>
            <person name="Barry K.W."/>
            <person name="Bougher N.L."/>
            <person name="Buchanan P."/>
            <person name="Buyck B."/>
            <person name="Bense V."/>
            <person name="Catcheside P."/>
            <person name="Chovatia M."/>
            <person name="Cooper J."/>
            <person name="Damon W."/>
            <person name="Desjardin D."/>
            <person name="Finy P."/>
            <person name="Geml J."/>
            <person name="Haridas S."/>
            <person name="Hughes K."/>
            <person name="Justo A."/>
            <person name="Karasinski D."/>
            <person name="Kautmanova I."/>
            <person name="Kiss B."/>
            <person name="Kocsube S."/>
            <person name="Kotiranta H."/>
            <person name="LaButti K.M."/>
            <person name="Lechner B.E."/>
            <person name="Liimatainen K."/>
            <person name="Lipzen A."/>
            <person name="Lukacs Z."/>
            <person name="Mihaltcheva S."/>
            <person name="Morgado L.N."/>
            <person name="Niskanen T."/>
            <person name="Noordeloos M.E."/>
            <person name="Ohm R.A."/>
            <person name="Ortiz-Santana B."/>
            <person name="Ovrebo C."/>
            <person name="Racz N."/>
            <person name="Riley R."/>
            <person name="Savchenko A."/>
            <person name="Shiryaev A."/>
            <person name="Soop K."/>
            <person name="Spirin V."/>
            <person name="Szebenyi C."/>
            <person name="Tomsovsky M."/>
            <person name="Tulloss R.E."/>
            <person name="Uehling J."/>
            <person name="Grigoriev I.V."/>
            <person name="Vagvolgyi C."/>
            <person name="Papp T."/>
            <person name="Martin F.M."/>
            <person name="Miettinen O."/>
            <person name="Hibbett D.S."/>
            <person name="Nagy L.G."/>
        </authorList>
    </citation>
    <scope>NUCLEOTIDE SEQUENCE [LARGE SCALE GENOMIC DNA]</scope>
    <source>
        <strain evidence="1 2">CBS 962.96</strain>
    </source>
</reference>
<evidence type="ECO:0000313" key="1">
    <source>
        <dbReference type="EMBL" id="THU94114.1"/>
    </source>
</evidence>
<evidence type="ECO:0008006" key="3">
    <source>
        <dbReference type="Google" id="ProtNLM"/>
    </source>
</evidence>